<proteinExistence type="predicted"/>
<reference evidence="1 2" key="1">
    <citation type="submission" date="2019-06" db="EMBL/GenBank/DDBJ databases">
        <authorList>
            <person name="Palmer J.M."/>
        </authorList>
    </citation>
    <scope>NUCLEOTIDE SEQUENCE [LARGE SCALE GENOMIC DNA]</scope>
    <source>
        <strain evidence="1 2">TWF102</strain>
    </source>
</reference>
<comment type="caution">
    <text evidence="1">The sequence shown here is derived from an EMBL/GenBank/DDBJ whole genome shotgun (WGS) entry which is preliminary data.</text>
</comment>
<dbReference type="EMBL" id="WIQW01000141">
    <property type="protein sequence ID" value="KAF3080216.1"/>
    <property type="molecule type" value="Genomic_DNA"/>
</dbReference>
<dbReference type="AlphaFoldDB" id="A0A7C8IZY9"/>
<gene>
    <name evidence="1" type="ORF">TWF102_002435</name>
</gene>
<evidence type="ECO:0000313" key="2">
    <source>
        <dbReference type="Proteomes" id="UP000475325"/>
    </source>
</evidence>
<name>A0A7C8IZY9_ORBOL</name>
<accession>A0A7C8IZY9</accession>
<protein>
    <submittedName>
        <fullName evidence="1">Uncharacterized protein</fullName>
    </submittedName>
</protein>
<evidence type="ECO:0000313" key="1">
    <source>
        <dbReference type="EMBL" id="KAF3080216.1"/>
    </source>
</evidence>
<organism evidence="1 2">
    <name type="scientific">Orbilia oligospora</name>
    <name type="common">Nematode-trapping fungus</name>
    <name type="synonym">Arthrobotrys oligospora</name>
    <dbReference type="NCBI Taxonomy" id="2813651"/>
    <lineage>
        <taxon>Eukaryota</taxon>
        <taxon>Fungi</taxon>
        <taxon>Dikarya</taxon>
        <taxon>Ascomycota</taxon>
        <taxon>Pezizomycotina</taxon>
        <taxon>Orbiliomycetes</taxon>
        <taxon>Orbiliales</taxon>
        <taxon>Orbiliaceae</taxon>
        <taxon>Orbilia</taxon>
    </lineage>
</organism>
<sequence>MIRRPPTLSFPPQPTSIVVFLSYSDLRRVNLCFLLPFLSFRRWRDGVFANTSANSIQSRRRTPFFPTNRRRPNQPPHCITELPKISLVISMVIQIGEENSYPNAPDKFISSS</sequence>
<dbReference type="Proteomes" id="UP000475325">
    <property type="component" value="Unassembled WGS sequence"/>
</dbReference>